<comment type="caution">
    <text evidence="2">The sequence shown here is derived from an EMBL/GenBank/DDBJ whole genome shotgun (WGS) entry which is preliminary data.</text>
</comment>
<protein>
    <recommendedName>
        <fullName evidence="4">Nuclear transport factor 2 family protein</fullName>
    </recommendedName>
</protein>
<organism evidence="2 3">
    <name type="scientific">Gelidibacter salicanalis</name>
    <dbReference type="NCBI Taxonomy" id="291193"/>
    <lineage>
        <taxon>Bacteria</taxon>
        <taxon>Pseudomonadati</taxon>
        <taxon>Bacteroidota</taxon>
        <taxon>Flavobacteriia</taxon>
        <taxon>Flavobacteriales</taxon>
        <taxon>Flavobacteriaceae</taxon>
        <taxon>Gelidibacter</taxon>
    </lineage>
</organism>
<evidence type="ECO:0000313" key="3">
    <source>
        <dbReference type="Proteomes" id="UP000662373"/>
    </source>
</evidence>
<dbReference type="Gene3D" id="3.10.450.50">
    <property type="match status" value="1"/>
</dbReference>
<evidence type="ECO:0000313" key="2">
    <source>
        <dbReference type="EMBL" id="MBJ7879855.1"/>
    </source>
</evidence>
<accession>A0A934NBP4</accession>
<dbReference type="Proteomes" id="UP000662373">
    <property type="component" value="Unassembled WGS sequence"/>
</dbReference>
<dbReference type="AlphaFoldDB" id="A0A934NBP4"/>
<evidence type="ECO:0000256" key="1">
    <source>
        <dbReference type="SAM" id="SignalP"/>
    </source>
</evidence>
<feature type="signal peptide" evidence="1">
    <location>
        <begin position="1"/>
        <end position="21"/>
    </location>
</feature>
<sequence length="172" mass="19285">MKILKTSVIILLLIMAQTAFAQDKSYKETVVENPTAEEDIKVVADYLDALLKNKMDIAAGLLADTYVGAGPAHQETETKATSIESWKAIHKARTGQKNDYVRNSFRVIDGDLKGDWVSVWGTYTFTQNNITVNLPYQFTAMVDNGKISKSFIYYDRMAINTAMGYELIAKKK</sequence>
<evidence type="ECO:0008006" key="4">
    <source>
        <dbReference type="Google" id="ProtNLM"/>
    </source>
</evidence>
<reference evidence="2 3" key="1">
    <citation type="submission" date="2020-09" db="EMBL/GenBank/DDBJ databases">
        <title>Draft genome of Gelidibacter salicanalis PAMC21136.</title>
        <authorList>
            <person name="Park H."/>
        </authorList>
    </citation>
    <scope>NUCLEOTIDE SEQUENCE [LARGE SCALE GENOMIC DNA]</scope>
    <source>
        <strain evidence="2 3">PAMC21136</strain>
    </source>
</reference>
<proteinExistence type="predicted"/>
<dbReference type="InterPro" id="IPR032710">
    <property type="entry name" value="NTF2-like_dom_sf"/>
</dbReference>
<keyword evidence="3" id="KW-1185">Reference proteome</keyword>
<gene>
    <name evidence="2" type="ORF">JEM65_04190</name>
</gene>
<feature type="chain" id="PRO_5037066598" description="Nuclear transport factor 2 family protein" evidence="1">
    <location>
        <begin position="22"/>
        <end position="172"/>
    </location>
</feature>
<keyword evidence="1" id="KW-0732">Signal</keyword>
<name>A0A934NBP4_9FLAO</name>
<dbReference type="EMBL" id="JAEHJZ010000006">
    <property type="protein sequence ID" value="MBJ7879855.1"/>
    <property type="molecule type" value="Genomic_DNA"/>
</dbReference>
<dbReference type="SUPFAM" id="SSF54427">
    <property type="entry name" value="NTF2-like"/>
    <property type="match status" value="1"/>
</dbReference>
<dbReference type="RefSeq" id="WP_199597381.1">
    <property type="nucleotide sequence ID" value="NZ_JAEHJZ010000006.1"/>
</dbReference>